<evidence type="ECO:0000256" key="3">
    <source>
        <dbReference type="SAM" id="MobiDB-lite"/>
    </source>
</evidence>
<accession>A0A9D1S5D0</accession>
<dbReference type="Proteomes" id="UP000824123">
    <property type="component" value="Unassembled WGS sequence"/>
</dbReference>
<dbReference type="GO" id="GO:0016829">
    <property type="term" value="F:lyase activity"/>
    <property type="evidence" value="ECO:0007669"/>
    <property type="project" value="UniProtKB-KW"/>
</dbReference>
<evidence type="ECO:0000256" key="1">
    <source>
        <dbReference type="ARBA" id="ARBA00022596"/>
    </source>
</evidence>
<feature type="compositionally biased region" description="Low complexity" evidence="3">
    <location>
        <begin position="242"/>
        <end position="253"/>
    </location>
</feature>
<gene>
    <name evidence="4" type="ORF">IAC59_09625</name>
</gene>
<reference evidence="4" key="2">
    <citation type="journal article" date="2021" name="PeerJ">
        <title>Extensive microbial diversity within the chicken gut microbiome revealed by metagenomics and culture.</title>
        <authorList>
            <person name="Gilroy R."/>
            <person name="Ravi A."/>
            <person name="Getino M."/>
            <person name="Pursley I."/>
            <person name="Horton D.L."/>
            <person name="Alikhan N.F."/>
            <person name="Baker D."/>
            <person name="Gharbi K."/>
            <person name="Hall N."/>
            <person name="Watson M."/>
            <person name="Adriaenssens E.M."/>
            <person name="Foster-Nyarko E."/>
            <person name="Jarju S."/>
            <person name="Secka A."/>
            <person name="Antonio M."/>
            <person name="Oren A."/>
            <person name="Chaudhuri R.R."/>
            <person name="La Ragione R."/>
            <person name="Hildebrand F."/>
            <person name="Pallen M.J."/>
        </authorList>
    </citation>
    <scope>NUCLEOTIDE SEQUENCE</scope>
    <source>
        <strain evidence="4">ChiSxjej2B14-8506</strain>
    </source>
</reference>
<dbReference type="Gene3D" id="3.30.70.1380">
    <property type="entry name" value="Transcriptional regulatory protein pf0864 domain like"/>
    <property type="match status" value="1"/>
</dbReference>
<dbReference type="PANTHER" id="PTHR36566:SF1">
    <property type="entry name" value="PYRIDINIUM-3,5-BISTHIOCARBOXYLIC ACID MONONUCLEOTIDE NICKEL INSERTION PROTEIN"/>
    <property type="match status" value="1"/>
</dbReference>
<reference evidence="4" key="1">
    <citation type="submission" date="2020-10" db="EMBL/GenBank/DDBJ databases">
        <authorList>
            <person name="Gilroy R."/>
        </authorList>
    </citation>
    <scope>NUCLEOTIDE SEQUENCE</scope>
    <source>
        <strain evidence="4">ChiSxjej2B14-8506</strain>
    </source>
</reference>
<dbReference type="AlphaFoldDB" id="A0A9D1S5D0"/>
<dbReference type="Gene3D" id="3.10.20.300">
    <property type="entry name" value="mk0293 like domain"/>
    <property type="match status" value="1"/>
</dbReference>
<keyword evidence="2" id="KW-0456">Lyase</keyword>
<feature type="region of interest" description="Disordered" evidence="3">
    <location>
        <begin position="238"/>
        <end position="324"/>
    </location>
</feature>
<dbReference type="Pfam" id="PF01969">
    <property type="entry name" value="Ni_insertion"/>
    <property type="match status" value="2"/>
</dbReference>
<evidence type="ECO:0000256" key="2">
    <source>
        <dbReference type="ARBA" id="ARBA00023239"/>
    </source>
</evidence>
<protein>
    <submittedName>
        <fullName evidence="4">DUF111 family protein</fullName>
    </submittedName>
</protein>
<sequence>MKCVYFDCSQGASAELMLGALVAAQDGAHAGVAPVVYRLPCGVRVRCAHAAVDQVVGRCVEYEFPEGLSPDEELTHAEFEEFAHAAVPDGAAAELLARMGGALGVAIEQSRPSARRVFRSVHGVTRRMAAVLAALAIRLAALGVERVYYSPVNAGGARDGAQPSPAVLRLAGQGGVRVYMTPGAGELLTLDGAAVLAALGECASPALTPDGGGMGLEGERRMYALLGEWAPESDARPKRCADAAANAGDTSAARSVRGGDGENGRPVVSATDGLTGENGMPAVSATDGLTGENGRPAVSAVDGLTGENGRPAVSATDGLTGENGMPAVVDKARDGGSMIADVGSARSCGNASADVYNARSGGSACAAAIADDAFVSHGQNEPSADDVSVCADGNNAESGSVAGADDGNLPVHAGQVALIECNIDDMSPEQLAYACQLLMERGALDVWQTPIIMKKGRMAAQLSVLCAEDALERLAQEVLRQTSTLGVRIAHYERRVLPRSQRTVDTRFGQVRVKLAPGKAAPEYEDCRAAAQRSGAPIGDVYAAARRAIDEQK</sequence>
<comment type="caution">
    <text evidence="4">The sequence shown here is derived from an EMBL/GenBank/DDBJ whole genome shotgun (WGS) entry which is preliminary data.</text>
</comment>
<dbReference type="PANTHER" id="PTHR36566">
    <property type="entry name" value="NICKEL INSERTION PROTEIN-RELATED"/>
    <property type="match status" value="1"/>
</dbReference>
<dbReference type="EMBL" id="DVNK01000057">
    <property type="protein sequence ID" value="HIU47496.1"/>
    <property type="molecule type" value="Genomic_DNA"/>
</dbReference>
<keyword evidence="1" id="KW-0533">Nickel</keyword>
<name>A0A9D1S5D0_9FIRM</name>
<organism evidence="4 5">
    <name type="scientific">Candidatus Fimadaptatus faecigallinarum</name>
    <dbReference type="NCBI Taxonomy" id="2840814"/>
    <lineage>
        <taxon>Bacteria</taxon>
        <taxon>Bacillati</taxon>
        <taxon>Bacillota</taxon>
        <taxon>Clostridia</taxon>
        <taxon>Eubacteriales</taxon>
        <taxon>Candidatus Fimadaptatus</taxon>
    </lineage>
</organism>
<proteinExistence type="predicted"/>
<evidence type="ECO:0000313" key="4">
    <source>
        <dbReference type="EMBL" id="HIU47496.1"/>
    </source>
</evidence>
<dbReference type="InterPro" id="IPR002822">
    <property type="entry name" value="Ni_insertion"/>
</dbReference>
<evidence type="ECO:0000313" key="5">
    <source>
        <dbReference type="Proteomes" id="UP000824123"/>
    </source>
</evidence>